<sequence length="115" mass="12707">MATMARQLRPDVVLMDVRMPRLDGISATNDVTTVCTVLILTTFAIYENAAFVSKCGRIRGLSSFLRLRIPTTRMGIRCRCSSLADIRPVRGRSGNALRWGPKPTFPPPGMIPRSS</sequence>
<feature type="region of interest" description="Disordered" evidence="2">
    <location>
        <begin position="94"/>
        <end position="115"/>
    </location>
</feature>
<dbReference type="InterPro" id="IPR013785">
    <property type="entry name" value="Aldolase_TIM"/>
</dbReference>
<dbReference type="PROSITE" id="PS50110">
    <property type="entry name" value="RESPONSE_REGULATORY"/>
    <property type="match status" value="1"/>
</dbReference>
<evidence type="ECO:0000259" key="3">
    <source>
        <dbReference type="PROSITE" id="PS50110"/>
    </source>
</evidence>
<feature type="modified residue" description="4-aspartylphosphate" evidence="1">
    <location>
        <position position="16"/>
    </location>
</feature>
<feature type="compositionally biased region" description="Pro residues" evidence="2">
    <location>
        <begin position="103"/>
        <end position="115"/>
    </location>
</feature>
<protein>
    <recommendedName>
        <fullName evidence="3">Response regulatory domain-containing protein</fullName>
    </recommendedName>
</protein>
<accession>A0A8J3RM38</accession>
<name>A0A8J3RM38_9ACTN</name>
<dbReference type="AlphaFoldDB" id="A0A8J3RM38"/>
<dbReference type="GO" id="GO:0000160">
    <property type="term" value="P:phosphorelay signal transduction system"/>
    <property type="evidence" value="ECO:0007669"/>
    <property type="project" value="InterPro"/>
</dbReference>
<evidence type="ECO:0000256" key="1">
    <source>
        <dbReference type="PROSITE-ProRule" id="PRU00169"/>
    </source>
</evidence>
<dbReference type="Gene3D" id="3.20.20.70">
    <property type="entry name" value="Aldolase class I"/>
    <property type="match status" value="1"/>
</dbReference>
<evidence type="ECO:0000313" key="5">
    <source>
        <dbReference type="Proteomes" id="UP000616724"/>
    </source>
</evidence>
<feature type="domain" description="Response regulatory" evidence="3">
    <location>
        <begin position="1"/>
        <end position="82"/>
    </location>
</feature>
<dbReference type="EMBL" id="BOOH01000037">
    <property type="protein sequence ID" value="GIH78187.1"/>
    <property type="molecule type" value="Genomic_DNA"/>
</dbReference>
<organism evidence="4 5">
    <name type="scientific">Planobispora longispora</name>
    <dbReference type="NCBI Taxonomy" id="28887"/>
    <lineage>
        <taxon>Bacteria</taxon>
        <taxon>Bacillati</taxon>
        <taxon>Actinomycetota</taxon>
        <taxon>Actinomycetes</taxon>
        <taxon>Streptosporangiales</taxon>
        <taxon>Streptosporangiaceae</taxon>
        <taxon>Planobispora</taxon>
    </lineage>
</organism>
<keyword evidence="5" id="KW-1185">Reference proteome</keyword>
<evidence type="ECO:0000313" key="4">
    <source>
        <dbReference type="EMBL" id="GIH78187.1"/>
    </source>
</evidence>
<keyword evidence="1" id="KW-0597">Phosphoprotein</keyword>
<proteinExistence type="predicted"/>
<gene>
    <name evidence="4" type="ORF">Plo01_46160</name>
</gene>
<dbReference type="SUPFAM" id="SSF52172">
    <property type="entry name" value="CheY-like"/>
    <property type="match status" value="1"/>
</dbReference>
<dbReference type="InterPro" id="IPR011006">
    <property type="entry name" value="CheY-like_superfamily"/>
</dbReference>
<reference evidence="4 5" key="1">
    <citation type="submission" date="2021-01" db="EMBL/GenBank/DDBJ databases">
        <title>Whole genome shotgun sequence of Planobispora longispora NBRC 13918.</title>
        <authorList>
            <person name="Komaki H."/>
            <person name="Tamura T."/>
        </authorList>
    </citation>
    <scope>NUCLEOTIDE SEQUENCE [LARGE SCALE GENOMIC DNA]</scope>
    <source>
        <strain evidence="4 5">NBRC 13918</strain>
    </source>
</reference>
<evidence type="ECO:0000256" key="2">
    <source>
        <dbReference type="SAM" id="MobiDB-lite"/>
    </source>
</evidence>
<comment type="caution">
    <text evidence="4">The sequence shown here is derived from an EMBL/GenBank/DDBJ whole genome shotgun (WGS) entry which is preliminary data.</text>
</comment>
<dbReference type="Proteomes" id="UP000616724">
    <property type="component" value="Unassembled WGS sequence"/>
</dbReference>
<dbReference type="InterPro" id="IPR001789">
    <property type="entry name" value="Sig_transdc_resp-reg_receiver"/>
</dbReference>